<dbReference type="SUPFAM" id="SSF53474">
    <property type="entry name" value="alpha/beta-Hydrolases"/>
    <property type="match status" value="1"/>
</dbReference>
<proteinExistence type="predicted"/>
<reference evidence="3 4" key="1">
    <citation type="submission" date="2019-10" db="EMBL/GenBank/DDBJ databases">
        <title>Taxonomy of Antarctic Massilia spp.: description of Massilia rubra sp. nov., Massilia aquatica sp. nov., Massilia mucilaginosa sp. nov., Massilia frigida sp. nov. isolated from streams, lakes and regoliths.</title>
        <authorList>
            <person name="Holochova P."/>
            <person name="Sedlacek I."/>
            <person name="Kralova S."/>
            <person name="Maslanova I."/>
            <person name="Busse H.-J."/>
            <person name="Stankova E."/>
            <person name="Vrbovska V."/>
            <person name="Kovarovic V."/>
            <person name="Bartak M."/>
            <person name="Svec P."/>
            <person name="Pantucek R."/>
        </authorList>
    </citation>
    <scope>NUCLEOTIDE SEQUENCE [LARGE SCALE GENOMIC DNA]</scope>
    <source>
        <strain evidence="3 4">CCM 8694</strain>
    </source>
</reference>
<dbReference type="Pfam" id="PF24322">
    <property type="entry name" value="Tle3"/>
    <property type="match status" value="1"/>
</dbReference>
<name>A0ABX0N4P3_9BURK</name>
<dbReference type="InterPro" id="IPR056221">
    <property type="entry name" value="Tle3_ab_dom"/>
</dbReference>
<feature type="compositionally biased region" description="Low complexity" evidence="1">
    <location>
        <begin position="403"/>
        <end position="415"/>
    </location>
</feature>
<feature type="compositionally biased region" description="Basic and acidic residues" evidence="1">
    <location>
        <begin position="380"/>
        <end position="399"/>
    </location>
</feature>
<feature type="domain" description="T6SS Tle3 phospholipase effector alpha/beta" evidence="2">
    <location>
        <begin position="6"/>
        <end position="243"/>
    </location>
</feature>
<evidence type="ECO:0000313" key="4">
    <source>
        <dbReference type="Proteomes" id="UP000610594"/>
    </source>
</evidence>
<evidence type="ECO:0000256" key="1">
    <source>
        <dbReference type="SAM" id="MobiDB-lite"/>
    </source>
</evidence>
<dbReference type="InterPro" id="IPR029058">
    <property type="entry name" value="AB_hydrolase_fold"/>
</dbReference>
<keyword evidence="4" id="KW-1185">Reference proteome</keyword>
<protein>
    <recommendedName>
        <fullName evidence="2">T6SS Tle3 phospholipase effector alpha/beta domain-containing protein</fullName>
    </recommendedName>
</protein>
<evidence type="ECO:0000313" key="3">
    <source>
        <dbReference type="EMBL" id="NHZ67010.1"/>
    </source>
</evidence>
<organism evidence="3 4">
    <name type="scientific">Massilia genomosp. 1</name>
    <dbReference type="NCBI Taxonomy" id="2609280"/>
    <lineage>
        <taxon>Bacteria</taxon>
        <taxon>Pseudomonadati</taxon>
        <taxon>Pseudomonadota</taxon>
        <taxon>Betaproteobacteria</taxon>
        <taxon>Burkholderiales</taxon>
        <taxon>Oxalobacteraceae</taxon>
        <taxon>Telluria group</taxon>
        <taxon>Massilia</taxon>
    </lineage>
</organism>
<comment type="caution">
    <text evidence="3">The sequence shown here is derived from an EMBL/GenBank/DDBJ whole genome shotgun (WGS) entry which is preliminary data.</text>
</comment>
<dbReference type="EMBL" id="WHJF01000225">
    <property type="protein sequence ID" value="NHZ67010.1"/>
    <property type="molecule type" value="Genomic_DNA"/>
</dbReference>
<evidence type="ECO:0000259" key="2">
    <source>
        <dbReference type="Pfam" id="PF24322"/>
    </source>
</evidence>
<accession>A0ABX0N4P3</accession>
<feature type="region of interest" description="Disordered" evidence="1">
    <location>
        <begin position="369"/>
        <end position="425"/>
    </location>
</feature>
<sequence length="587" mass="65058">MLKISANHQNYWGGGPFANGCTALPDLWSSGLSDQLFLWLHVQHLNPTNNRDVYACPPRPYYVLAALRLAKLIESLRTKQADVPITIVCHSQGNMVGMAAAFIGDELADVTDKKGKSGRCVADTYVLCNPPFSLVGKNATQGWAERDMKDAQGNGGRQSLSARNRTLAAFFDILRKQVPKEQPVQSIDEFMKNEAHGFDAQSDRNKYGYGLKPSTYGRVTLYFNPHDQVISASTVQGIGWRGLSQQEIDATNGSGTFCQRVFSQNFLVGLQGQYDFWENQYGKPKRGSQAFWSPESPKARYSISKGLDANTSFVGKIWTVITAPVMIVATGVTSIRINALPPDDWTVPLTAPILPEAFLPEGLRLGESSKNFDQGFDAPGEYRNKDREYNDGDPYKDEQTVSAGETAGAEAKPGGAAKGDKESEASLRYEHHAMLRMKARREGLYKKDAKVDEEDKPDSASEDYKAWRSKHIKSNLAANINAHATDHSTIMTNGMHAQKALAYDVAIGCCHIKKEDLHTLRIAADWRHLTFLDKGDANKPFMEYFLYGYFNETSVDIWAKSNDGGGKMPSKIANQREMFFSSKGDKA</sequence>
<gene>
    <name evidence="3" type="ORF">F1735_32900</name>
</gene>
<dbReference type="Proteomes" id="UP000610594">
    <property type="component" value="Unassembled WGS sequence"/>
</dbReference>